<reference evidence="2" key="1">
    <citation type="journal article" date="2014" name="Front. Microbiol.">
        <title>High frequency of phylogenetically diverse reductive dehalogenase-homologous genes in deep subseafloor sedimentary metagenomes.</title>
        <authorList>
            <person name="Kawai M."/>
            <person name="Futagami T."/>
            <person name="Toyoda A."/>
            <person name="Takaki Y."/>
            <person name="Nishi S."/>
            <person name="Hori S."/>
            <person name="Arai W."/>
            <person name="Tsubouchi T."/>
            <person name="Morono Y."/>
            <person name="Uchiyama I."/>
            <person name="Ito T."/>
            <person name="Fujiyama A."/>
            <person name="Inagaki F."/>
            <person name="Takami H."/>
        </authorList>
    </citation>
    <scope>NUCLEOTIDE SEQUENCE</scope>
    <source>
        <strain evidence="2">Expedition CK06-06</strain>
    </source>
</reference>
<dbReference type="AlphaFoldDB" id="X1VPQ4"/>
<keyword evidence="1" id="KW-0812">Transmembrane</keyword>
<sequence>LDGIYPLGYFIIKINFTGGINLPPWSILLLTLGLIVAMALPWILIFTSSRRKRTDTEPTEVITEEE</sequence>
<proteinExistence type="predicted"/>
<protein>
    <submittedName>
        <fullName evidence="2">Uncharacterized protein</fullName>
    </submittedName>
</protein>
<evidence type="ECO:0000256" key="1">
    <source>
        <dbReference type="SAM" id="Phobius"/>
    </source>
</evidence>
<feature type="transmembrane region" description="Helical" evidence="1">
    <location>
        <begin position="25"/>
        <end position="46"/>
    </location>
</feature>
<evidence type="ECO:0000313" key="2">
    <source>
        <dbReference type="EMBL" id="GAJ11050.1"/>
    </source>
</evidence>
<accession>X1VPQ4</accession>
<keyword evidence="1" id="KW-0472">Membrane</keyword>
<name>X1VPQ4_9ZZZZ</name>
<gene>
    <name evidence="2" type="ORF">S12H4_47501</name>
</gene>
<comment type="caution">
    <text evidence="2">The sequence shown here is derived from an EMBL/GenBank/DDBJ whole genome shotgun (WGS) entry which is preliminary data.</text>
</comment>
<organism evidence="2">
    <name type="scientific">marine sediment metagenome</name>
    <dbReference type="NCBI Taxonomy" id="412755"/>
    <lineage>
        <taxon>unclassified sequences</taxon>
        <taxon>metagenomes</taxon>
        <taxon>ecological metagenomes</taxon>
    </lineage>
</organism>
<feature type="non-terminal residue" evidence="2">
    <location>
        <position position="1"/>
    </location>
</feature>
<keyword evidence="1" id="KW-1133">Transmembrane helix</keyword>
<dbReference type="EMBL" id="BARW01029582">
    <property type="protein sequence ID" value="GAJ11050.1"/>
    <property type="molecule type" value="Genomic_DNA"/>
</dbReference>